<keyword evidence="3" id="KW-0812">Transmembrane</keyword>
<dbReference type="RefSeq" id="WP_072149899.1">
    <property type="nucleotide sequence ID" value="NZ_CZVU01000011.1"/>
</dbReference>
<dbReference type="InterPro" id="IPR000462">
    <property type="entry name" value="CDP-OH_P_trans"/>
</dbReference>
<name>A0A656D702_KRYT1</name>
<dbReference type="PROSITE" id="PS00379">
    <property type="entry name" value="CDP_ALCOHOL_P_TRANSF"/>
    <property type="match status" value="1"/>
</dbReference>
<feature type="transmembrane region" description="Helical" evidence="3">
    <location>
        <begin position="92"/>
        <end position="110"/>
    </location>
</feature>
<evidence type="ECO:0000313" key="4">
    <source>
        <dbReference type="EMBL" id="CUS98319.1"/>
    </source>
</evidence>
<evidence type="ECO:0000313" key="6">
    <source>
        <dbReference type="Proteomes" id="UP000243065"/>
    </source>
</evidence>
<evidence type="ECO:0000256" key="2">
    <source>
        <dbReference type="RuleBase" id="RU003750"/>
    </source>
</evidence>
<evidence type="ECO:0000256" key="3">
    <source>
        <dbReference type="SAM" id="Phobius"/>
    </source>
</evidence>
<keyword evidence="3" id="KW-0472">Membrane</keyword>
<dbReference type="Proteomes" id="UP000243065">
    <property type="component" value="Unassembled WGS sequence"/>
</dbReference>
<keyword evidence="1 2" id="KW-0808">Transferase</keyword>
<sequence length="245" mass="27917">MTSNLIPKKLETFYLNTIEKILGFVLHFNLNPNFLTTLALIIGIFAGYFFAIGKFIIAGILTLLSGIFDTVDGKIARLTNRVTKFGALYDSTLDRYAEVIVFFGIGVYLIKYNFYITSVAAVFAIGGSMMVSYIRARAEGLGFECNIGFMRRAERIVLLGFSSVFYFLHDHFVSFFDYVFEKINFDLPAYPPMPLSIAIYIMAVLTNITAFQRLHYVWKKSKEIEKLATQPENEFATQNNKEVKK</sequence>
<dbReference type="Gene3D" id="1.20.120.1760">
    <property type="match status" value="1"/>
</dbReference>
<dbReference type="EMBL" id="CZVU01000011">
    <property type="protein sequence ID" value="CUS98319.1"/>
    <property type="molecule type" value="Genomic_DNA"/>
</dbReference>
<feature type="transmembrane region" description="Helical" evidence="3">
    <location>
        <begin position="156"/>
        <end position="180"/>
    </location>
</feature>
<evidence type="ECO:0000313" key="7">
    <source>
        <dbReference type="Proteomes" id="UP000243105"/>
    </source>
</evidence>
<dbReference type="InterPro" id="IPR048254">
    <property type="entry name" value="CDP_ALCOHOL_P_TRANSF_CS"/>
</dbReference>
<feature type="transmembrane region" description="Helical" evidence="3">
    <location>
        <begin position="116"/>
        <end position="136"/>
    </location>
</feature>
<accession>A0A656D702</accession>
<feature type="transmembrane region" description="Helical" evidence="3">
    <location>
        <begin position="48"/>
        <end position="71"/>
    </location>
</feature>
<evidence type="ECO:0000256" key="1">
    <source>
        <dbReference type="ARBA" id="ARBA00022679"/>
    </source>
</evidence>
<comment type="similarity">
    <text evidence="2">Belongs to the CDP-alcohol phosphatidyltransferase class-I family.</text>
</comment>
<dbReference type="EMBL" id="CZVV01000017">
    <property type="protein sequence ID" value="CUS98493.1"/>
    <property type="molecule type" value="Genomic_DNA"/>
</dbReference>
<keyword evidence="6" id="KW-1185">Reference proteome</keyword>
<organism evidence="4 6">
    <name type="scientific">Kryptobacter tengchongensis</name>
    <dbReference type="NCBI Taxonomy" id="1643429"/>
    <lineage>
        <taxon>Bacteria</taxon>
        <taxon>Pseudomonadati</taxon>
        <taxon>Candidatus Kryptoniota</taxon>
        <taxon>Candidatus Kryptobacter</taxon>
    </lineage>
</organism>
<feature type="transmembrane region" description="Helical" evidence="3">
    <location>
        <begin position="192"/>
        <end position="211"/>
    </location>
</feature>
<dbReference type="Pfam" id="PF01066">
    <property type="entry name" value="CDP-OH_P_transf"/>
    <property type="match status" value="1"/>
</dbReference>
<evidence type="ECO:0000313" key="5">
    <source>
        <dbReference type="EMBL" id="CUS98493.1"/>
    </source>
</evidence>
<dbReference type="Proteomes" id="UP000243105">
    <property type="component" value="Unassembled WGS sequence"/>
</dbReference>
<gene>
    <name evidence="4" type="ORF">JGI24_00431</name>
    <name evidence="5" type="ORF">JGI25_00426</name>
</gene>
<reference evidence="6 7" key="1">
    <citation type="submission" date="2015-11" db="EMBL/GenBank/DDBJ databases">
        <authorList>
            <person name="Varghese N."/>
        </authorList>
    </citation>
    <scope>NUCLEOTIDE SEQUENCE [LARGE SCALE GENOMIC DNA]</scope>
    <source>
        <strain evidence="4 6">JGI-24</strain>
        <strain evidence="5 7">JGI-25</strain>
    </source>
</reference>
<dbReference type="GO" id="GO:0008654">
    <property type="term" value="P:phospholipid biosynthetic process"/>
    <property type="evidence" value="ECO:0007669"/>
    <property type="project" value="InterPro"/>
</dbReference>
<protein>
    <submittedName>
        <fullName evidence="4">CDP-diacylglycerol--glycerol-3-phosphate 3-phosphatidyltransferase</fullName>
    </submittedName>
</protein>
<dbReference type="GO" id="GO:0016780">
    <property type="term" value="F:phosphotransferase activity, for other substituted phosphate groups"/>
    <property type="evidence" value="ECO:0007669"/>
    <property type="project" value="InterPro"/>
</dbReference>
<dbReference type="GO" id="GO:0016020">
    <property type="term" value="C:membrane"/>
    <property type="evidence" value="ECO:0007669"/>
    <property type="project" value="InterPro"/>
</dbReference>
<dbReference type="InterPro" id="IPR043130">
    <property type="entry name" value="CDP-OH_PTrfase_TM_dom"/>
</dbReference>
<keyword evidence="3" id="KW-1133">Transmembrane helix</keyword>
<feature type="transmembrane region" description="Helical" evidence="3">
    <location>
        <begin position="21"/>
        <end position="42"/>
    </location>
</feature>
<proteinExistence type="inferred from homology"/>
<dbReference type="OrthoDB" id="9785831at2"/>
<dbReference type="AlphaFoldDB" id="A0A656D702"/>